<dbReference type="GO" id="GO:0005634">
    <property type="term" value="C:nucleus"/>
    <property type="evidence" value="ECO:0007669"/>
    <property type="project" value="TreeGrafter"/>
</dbReference>
<sequence length="380" mass="43326">MRLPKSLELGKRLSKRVFSAKYEDQEVVVKLFTSDDLDGCAAQIKHVFDECEVVDCEYQETSVYDRVLYNIKIHYLIQKKLGMALTSEYYCIKRQDWVFDTILECFGDGLDRAQSGERESQVYEDVRASFVQLIHVFGVKYDGESQAFVSTGQPIGLIFPRLGDPLMNFTQNNKWVPNSMYLTSVFGDEKTVAGVFRAIVSSVSFLLNELNIVHKDIKIENICTEWSGLKSGKVNPVLIDFGESQVLGNNKRLRDAYGTHAMLPPEAFACSLSFYSNEQYSGYSAEKREIWSLGCLLHILIFGYPPYFDIFSSKSPIEFQLKLCDDKSEVEIPNYSSVINIDISHDLRDLLSSMLNKAPDRRPNLENVRLNPWVMAEPST</sequence>
<accession>A0A9D5HV50</accession>
<dbReference type="GO" id="GO:0004674">
    <property type="term" value="F:protein serine/threonine kinase activity"/>
    <property type="evidence" value="ECO:0007669"/>
    <property type="project" value="TreeGrafter"/>
</dbReference>
<evidence type="ECO:0000256" key="2">
    <source>
        <dbReference type="ARBA" id="ARBA00022840"/>
    </source>
</evidence>
<dbReference type="InterPro" id="IPR008271">
    <property type="entry name" value="Ser/Thr_kinase_AS"/>
</dbReference>
<gene>
    <name evidence="4" type="ORF">OJ253_2126</name>
</gene>
<evidence type="ECO:0000259" key="3">
    <source>
        <dbReference type="PROSITE" id="PS50011"/>
    </source>
</evidence>
<dbReference type="GO" id="GO:0045719">
    <property type="term" value="P:negative regulation of glycogen biosynthetic process"/>
    <property type="evidence" value="ECO:0007669"/>
    <property type="project" value="TreeGrafter"/>
</dbReference>
<keyword evidence="1" id="KW-0547">Nucleotide-binding</keyword>
<dbReference type="SUPFAM" id="SSF56112">
    <property type="entry name" value="Protein kinase-like (PK-like)"/>
    <property type="match status" value="1"/>
</dbReference>
<comment type="caution">
    <text evidence="4">The sequence shown here is derived from an EMBL/GenBank/DDBJ whole genome shotgun (WGS) entry which is preliminary data.</text>
</comment>
<protein>
    <recommendedName>
        <fullName evidence="3">Protein kinase domain-containing protein</fullName>
    </recommendedName>
</protein>
<dbReference type="PANTHER" id="PTHR24346:SF51">
    <property type="entry name" value="PAS DOMAIN-CONTAINING SERINE_THREONINE-PROTEIN KINASE"/>
    <property type="match status" value="1"/>
</dbReference>
<dbReference type="Gene3D" id="1.10.510.10">
    <property type="entry name" value="Transferase(Phosphotransferase) domain 1"/>
    <property type="match status" value="1"/>
</dbReference>
<dbReference type="PROSITE" id="PS50011">
    <property type="entry name" value="PROTEIN_KINASE_DOM"/>
    <property type="match status" value="1"/>
</dbReference>
<dbReference type="OrthoDB" id="10252171at2759"/>
<dbReference type="Proteomes" id="UP001067231">
    <property type="component" value="Unassembled WGS sequence"/>
</dbReference>
<dbReference type="Pfam" id="PF00069">
    <property type="entry name" value="Pkinase"/>
    <property type="match status" value="1"/>
</dbReference>
<evidence type="ECO:0000256" key="1">
    <source>
        <dbReference type="ARBA" id="ARBA00022741"/>
    </source>
</evidence>
<organism evidence="4">
    <name type="scientific">Cryptosporidium canis</name>
    <dbReference type="NCBI Taxonomy" id="195482"/>
    <lineage>
        <taxon>Eukaryota</taxon>
        <taxon>Sar</taxon>
        <taxon>Alveolata</taxon>
        <taxon>Apicomplexa</taxon>
        <taxon>Conoidasida</taxon>
        <taxon>Coccidia</taxon>
        <taxon>Eucoccidiorida</taxon>
        <taxon>Eimeriorina</taxon>
        <taxon>Cryptosporidiidae</taxon>
        <taxon>Cryptosporidium</taxon>
    </lineage>
</organism>
<dbReference type="EMBL" id="JAPCXC010000052">
    <property type="protein sequence ID" value="KAJ1607945.1"/>
    <property type="molecule type" value="Genomic_DNA"/>
</dbReference>
<dbReference type="PANTHER" id="PTHR24346">
    <property type="entry name" value="MAP/MICROTUBULE AFFINITY-REGULATING KINASE"/>
    <property type="match status" value="1"/>
</dbReference>
<proteinExistence type="predicted"/>
<feature type="domain" description="Protein kinase" evidence="3">
    <location>
        <begin position="3"/>
        <end position="374"/>
    </location>
</feature>
<dbReference type="InterPro" id="IPR000719">
    <property type="entry name" value="Prot_kinase_dom"/>
</dbReference>
<evidence type="ECO:0000313" key="4">
    <source>
        <dbReference type="EMBL" id="KAJ1607945.1"/>
    </source>
</evidence>
<dbReference type="InterPro" id="IPR011009">
    <property type="entry name" value="Kinase-like_dom_sf"/>
</dbReference>
<reference evidence="4" key="1">
    <citation type="submission" date="2022-10" db="EMBL/GenBank/DDBJ databases">
        <title>Adaptive evolution leads to modifications in subtelomeric GC content in a zoonotic Cryptosporidium species.</title>
        <authorList>
            <person name="Li J."/>
            <person name="Feng Y."/>
            <person name="Xiao L."/>
        </authorList>
    </citation>
    <scope>NUCLEOTIDE SEQUENCE</scope>
    <source>
        <strain evidence="4">33844</strain>
    </source>
</reference>
<dbReference type="PROSITE" id="PS00108">
    <property type="entry name" value="PROTEIN_KINASE_ST"/>
    <property type="match status" value="1"/>
</dbReference>
<keyword evidence="2" id="KW-0067">ATP-binding</keyword>
<dbReference type="AlphaFoldDB" id="A0A9D5HV50"/>
<dbReference type="GO" id="GO:0005524">
    <property type="term" value="F:ATP binding"/>
    <property type="evidence" value="ECO:0007669"/>
    <property type="project" value="UniProtKB-KW"/>
</dbReference>
<dbReference type="GO" id="GO:0005829">
    <property type="term" value="C:cytosol"/>
    <property type="evidence" value="ECO:0007669"/>
    <property type="project" value="TreeGrafter"/>
</dbReference>
<dbReference type="SMART" id="SM00220">
    <property type="entry name" value="S_TKc"/>
    <property type="match status" value="1"/>
</dbReference>
<name>A0A9D5HV50_9CRYT</name>
<dbReference type="GO" id="GO:0035556">
    <property type="term" value="P:intracellular signal transduction"/>
    <property type="evidence" value="ECO:0007669"/>
    <property type="project" value="TreeGrafter"/>
</dbReference>